<dbReference type="Gene3D" id="3.30.390.30">
    <property type="match status" value="1"/>
</dbReference>
<feature type="domain" description="FAD/NAD(P)-binding" evidence="18">
    <location>
        <begin position="5"/>
        <end position="320"/>
    </location>
</feature>
<evidence type="ECO:0000256" key="5">
    <source>
        <dbReference type="ARBA" id="ARBA00022490"/>
    </source>
</evidence>
<keyword evidence="20" id="KW-1185">Reference proteome</keyword>
<evidence type="ECO:0000259" key="17">
    <source>
        <dbReference type="Pfam" id="PF02852"/>
    </source>
</evidence>
<dbReference type="PATRIC" id="fig|742738.3.peg.2659"/>
<dbReference type="SUPFAM" id="SSF51905">
    <property type="entry name" value="FAD/NAD(P)-binding domain"/>
    <property type="match status" value="1"/>
</dbReference>
<keyword evidence="8 16" id="KW-0560">Oxidoreductase</keyword>
<feature type="binding site" evidence="14">
    <location>
        <begin position="141"/>
        <end position="143"/>
    </location>
    <ligand>
        <name>FAD</name>
        <dbReference type="ChEBI" id="CHEBI:57692"/>
    </ligand>
</feature>
<comment type="caution">
    <text evidence="19">The sequence shown here is derived from an EMBL/GenBank/DDBJ whole genome shotgun (WGS) entry which is preliminary data.</text>
</comment>
<feature type="binding site" evidence="14">
    <location>
        <position position="51"/>
    </location>
    <ligand>
        <name>FAD</name>
        <dbReference type="ChEBI" id="CHEBI:57692"/>
    </ligand>
</feature>
<comment type="miscellaneous">
    <text evidence="16">The active site is a redox-active disulfide bond.</text>
</comment>
<evidence type="ECO:0000256" key="7">
    <source>
        <dbReference type="ARBA" id="ARBA00022827"/>
    </source>
</evidence>
<comment type="catalytic activity">
    <reaction evidence="12 16">
        <text>N(6)-[(R)-dihydrolipoyl]-L-lysyl-[protein] + NAD(+) = N(6)-[(R)-lipoyl]-L-lysyl-[protein] + NADH + H(+)</text>
        <dbReference type="Rhea" id="RHEA:15045"/>
        <dbReference type="Rhea" id="RHEA-COMP:10474"/>
        <dbReference type="Rhea" id="RHEA-COMP:10475"/>
        <dbReference type="ChEBI" id="CHEBI:15378"/>
        <dbReference type="ChEBI" id="CHEBI:57540"/>
        <dbReference type="ChEBI" id="CHEBI:57945"/>
        <dbReference type="ChEBI" id="CHEBI:83099"/>
        <dbReference type="ChEBI" id="CHEBI:83100"/>
        <dbReference type="EC" id="1.8.1.4"/>
    </reaction>
</comment>
<dbReference type="eggNOG" id="COG1249">
    <property type="taxonomic scope" value="Bacteria"/>
</dbReference>
<dbReference type="RefSeq" id="WP_044941779.1">
    <property type="nucleotide sequence ID" value="NZ_KN174164.1"/>
</dbReference>
<evidence type="ECO:0000313" key="19">
    <source>
        <dbReference type="EMBL" id="KGF54709.1"/>
    </source>
</evidence>
<dbReference type="PANTHER" id="PTHR22912:SF217">
    <property type="entry name" value="DIHYDROLIPOYL DEHYDROGENASE"/>
    <property type="match status" value="1"/>
</dbReference>
<keyword evidence="14" id="KW-0547">Nucleotide-binding</keyword>
<dbReference type="AlphaFoldDB" id="A0A096DB07"/>
<dbReference type="InterPro" id="IPR001100">
    <property type="entry name" value="Pyr_nuc-diS_OxRdtase"/>
</dbReference>
<evidence type="ECO:0000256" key="2">
    <source>
        <dbReference type="ARBA" id="ARBA00007532"/>
    </source>
</evidence>
<feature type="binding site" evidence="14">
    <location>
        <begin position="179"/>
        <end position="186"/>
    </location>
    <ligand>
        <name>NAD(+)</name>
        <dbReference type="ChEBI" id="CHEBI:57540"/>
    </ligand>
</feature>
<dbReference type="NCBIfam" id="TIGR01350">
    <property type="entry name" value="lipoamide_DH"/>
    <property type="match status" value="1"/>
</dbReference>
<reference evidence="19 20" key="1">
    <citation type="submission" date="2011-08" db="EMBL/GenBank/DDBJ databases">
        <title>The Genome Sequence of Clostridium orbiscindens 1_3_50AFAA.</title>
        <authorList>
            <consortium name="The Broad Institute Genome Sequencing Platform"/>
            <person name="Earl A."/>
            <person name="Ward D."/>
            <person name="Feldgarden M."/>
            <person name="Gevers D."/>
            <person name="Daigneault M."/>
            <person name="Strauss J."/>
            <person name="Allen-Vercoe E."/>
            <person name="Young S.K."/>
            <person name="Zeng Q."/>
            <person name="Gargeya S."/>
            <person name="Fitzgerald M."/>
            <person name="Haas B."/>
            <person name="Abouelleil A."/>
            <person name="Alvarado L."/>
            <person name="Arachchi H.M."/>
            <person name="Berlin A."/>
            <person name="Brown A."/>
            <person name="Chapman S.B."/>
            <person name="Chen Z."/>
            <person name="Dunbar C."/>
            <person name="Freedman E."/>
            <person name="Gearin G."/>
            <person name="Gellesch M."/>
            <person name="Goldberg J."/>
            <person name="Griggs A."/>
            <person name="Gujja S."/>
            <person name="Heiman D."/>
            <person name="Howarth C."/>
            <person name="Larson L."/>
            <person name="Lui A."/>
            <person name="MacDonald P.J.P."/>
            <person name="Montmayeur A."/>
            <person name="Murphy C."/>
            <person name="Neiman D."/>
            <person name="Pearson M."/>
            <person name="Priest M."/>
            <person name="Roberts A."/>
            <person name="Saif S."/>
            <person name="Shea T."/>
            <person name="Shenoy N."/>
            <person name="Sisk P."/>
            <person name="Stolte C."/>
            <person name="Sykes S."/>
            <person name="Wortman J."/>
            <person name="Nusbaum C."/>
            <person name="Birren B."/>
        </authorList>
    </citation>
    <scope>NUCLEOTIDE SEQUENCE [LARGE SCALE GENOMIC DNA]</scope>
    <source>
        <strain evidence="19 20">1_3_50AFAA</strain>
    </source>
</reference>
<evidence type="ECO:0000256" key="14">
    <source>
        <dbReference type="PIRSR" id="PIRSR000350-3"/>
    </source>
</evidence>
<proteinExistence type="inferred from homology"/>
<evidence type="ECO:0000256" key="12">
    <source>
        <dbReference type="ARBA" id="ARBA00049187"/>
    </source>
</evidence>
<feature type="binding site" evidence="14">
    <location>
        <position position="305"/>
    </location>
    <ligand>
        <name>NAD(+)</name>
        <dbReference type="ChEBI" id="CHEBI:57540"/>
    </ligand>
</feature>
<dbReference type="InterPro" id="IPR050151">
    <property type="entry name" value="Class-I_Pyr_Nuc-Dis_Oxidored"/>
</dbReference>
<gene>
    <name evidence="19" type="ORF">HMPREF9460_02593</name>
</gene>
<dbReference type="GO" id="GO:0050660">
    <property type="term" value="F:flavin adenine dinucleotide binding"/>
    <property type="evidence" value="ECO:0007669"/>
    <property type="project" value="InterPro"/>
</dbReference>
<evidence type="ECO:0000256" key="9">
    <source>
        <dbReference type="ARBA" id="ARBA00023027"/>
    </source>
</evidence>
<dbReference type="PANTHER" id="PTHR22912">
    <property type="entry name" value="DISULFIDE OXIDOREDUCTASE"/>
    <property type="match status" value="1"/>
</dbReference>
<dbReference type="EMBL" id="ADLO01000081">
    <property type="protein sequence ID" value="KGF54709.1"/>
    <property type="molecule type" value="Genomic_DNA"/>
</dbReference>
<evidence type="ECO:0000256" key="8">
    <source>
        <dbReference type="ARBA" id="ARBA00023002"/>
    </source>
</evidence>
<feature type="binding site" evidence="14">
    <location>
        <begin position="311"/>
        <end position="314"/>
    </location>
    <ligand>
        <name>FAD</name>
        <dbReference type="ChEBI" id="CHEBI:57692"/>
    </ligand>
</feature>
<evidence type="ECO:0000256" key="11">
    <source>
        <dbReference type="ARBA" id="ARBA00023284"/>
    </source>
</evidence>
<dbReference type="Gene3D" id="3.50.50.60">
    <property type="entry name" value="FAD/NAD(P)-binding domain"/>
    <property type="match status" value="2"/>
</dbReference>
<evidence type="ECO:0000256" key="16">
    <source>
        <dbReference type="RuleBase" id="RU003692"/>
    </source>
</evidence>
<evidence type="ECO:0000259" key="18">
    <source>
        <dbReference type="Pfam" id="PF07992"/>
    </source>
</evidence>
<dbReference type="GO" id="GO:0004148">
    <property type="term" value="F:dihydrolipoyl dehydrogenase (NADH) activity"/>
    <property type="evidence" value="ECO:0007669"/>
    <property type="project" value="UniProtKB-EC"/>
</dbReference>
<dbReference type="SUPFAM" id="SSF55424">
    <property type="entry name" value="FAD/NAD-linked reductases, dimerisation (C-terminal) domain"/>
    <property type="match status" value="1"/>
</dbReference>
<feature type="binding site" evidence="14">
    <location>
        <position position="265"/>
    </location>
    <ligand>
        <name>NAD(+)</name>
        <dbReference type="ChEBI" id="CHEBI:57540"/>
    </ligand>
</feature>
<comment type="similarity">
    <text evidence="2 16">Belongs to the class-I pyridine nucleotide-disulfide oxidoreductase family.</text>
</comment>
<dbReference type="GO" id="GO:0006103">
    <property type="term" value="P:2-oxoglutarate metabolic process"/>
    <property type="evidence" value="ECO:0007669"/>
    <property type="project" value="TreeGrafter"/>
</dbReference>
<evidence type="ECO:0000313" key="20">
    <source>
        <dbReference type="Proteomes" id="UP000029585"/>
    </source>
</evidence>
<evidence type="ECO:0000256" key="1">
    <source>
        <dbReference type="ARBA" id="ARBA00004496"/>
    </source>
</evidence>
<evidence type="ECO:0000256" key="13">
    <source>
        <dbReference type="PIRSR" id="PIRSR000350-2"/>
    </source>
</evidence>
<evidence type="ECO:0000256" key="3">
    <source>
        <dbReference type="ARBA" id="ARBA00012608"/>
    </source>
</evidence>
<feature type="domain" description="Pyridine nucleotide-disulphide oxidoreductase dimerisation" evidence="17">
    <location>
        <begin position="339"/>
        <end position="448"/>
    </location>
</feature>
<feature type="binding site" evidence="14">
    <location>
        <position position="202"/>
    </location>
    <ligand>
        <name>NAD(+)</name>
        <dbReference type="ChEBI" id="CHEBI:57540"/>
    </ligand>
</feature>
<keyword evidence="10" id="KW-1015">Disulfide bond</keyword>
<dbReference type="PIRSF" id="PIRSF000350">
    <property type="entry name" value="Mercury_reductase_MerA"/>
    <property type="match status" value="1"/>
</dbReference>
<comment type="cofactor">
    <cofactor evidence="14 16">
        <name>FAD</name>
        <dbReference type="ChEBI" id="CHEBI:57692"/>
    </cofactor>
    <text evidence="14 16">Binds 1 FAD per subunit.</text>
</comment>
<keyword evidence="11 16" id="KW-0676">Redox-active center</keyword>
<dbReference type="Pfam" id="PF07992">
    <property type="entry name" value="Pyr_redox_2"/>
    <property type="match status" value="1"/>
</dbReference>
<dbReference type="EC" id="1.8.1.4" evidence="3 16"/>
<dbReference type="Pfam" id="PF02852">
    <property type="entry name" value="Pyr_redox_dim"/>
    <property type="match status" value="1"/>
</dbReference>
<protein>
    <recommendedName>
        <fullName evidence="4 16">Dihydrolipoyl dehydrogenase</fullName>
        <ecNumber evidence="3 16">1.8.1.4</ecNumber>
    </recommendedName>
</protein>
<dbReference type="InterPro" id="IPR004099">
    <property type="entry name" value="Pyr_nucl-diS_OxRdtase_dimer"/>
</dbReference>
<accession>A0A096DB07</accession>
<name>A0A096DB07_FLAPL</name>
<dbReference type="InterPro" id="IPR036188">
    <property type="entry name" value="FAD/NAD-bd_sf"/>
</dbReference>
<evidence type="ECO:0000256" key="10">
    <source>
        <dbReference type="ARBA" id="ARBA00023157"/>
    </source>
</evidence>
<dbReference type="HOGENOM" id="CLU_016755_0_2_9"/>
<comment type="subcellular location">
    <subcellularLocation>
        <location evidence="1">Cytoplasm</location>
    </subcellularLocation>
</comment>
<dbReference type="PRINTS" id="PR00411">
    <property type="entry name" value="PNDRDTASEI"/>
</dbReference>
<dbReference type="PROSITE" id="PS00076">
    <property type="entry name" value="PYRIDINE_REDOX_1"/>
    <property type="match status" value="1"/>
</dbReference>
<keyword evidence="9 14" id="KW-0520">NAD</keyword>
<dbReference type="InterPro" id="IPR012999">
    <property type="entry name" value="Pyr_OxRdtase_I_AS"/>
</dbReference>
<evidence type="ECO:0000256" key="4">
    <source>
        <dbReference type="ARBA" id="ARBA00016961"/>
    </source>
</evidence>
<dbReference type="GO" id="GO:0005737">
    <property type="term" value="C:cytoplasm"/>
    <property type="evidence" value="ECO:0007669"/>
    <property type="project" value="UniProtKB-SubCell"/>
</dbReference>
<dbReference type="InterPro" id="IPR023753">
    <property type="entry name" value="FAD/NAD-binding_dom"/>
</dbReference>
<evidence type="ECO:0000256" key="15">
    <source>
        <dbReference type="PIRSR" id="PIRSR000350-4"/>
    </source>
</evidence>
<feature type="active site" description="Proton acceptor" evidence="13">
    <location>
        <position position="438"/>
    </location>
</feature>
<dbReference type="Proteomes" id="UP000029585">
    <property type="component" value="Unassembled WGS sequence"/>
</dbReference>
<organism evidence="19 20">
    <name type="scientific">Flavonifractor plautii 1_3_50AFAA</name>
    <dbReference type="NCBI Taxonomy" id="742738"/>
    <lineage>
        <taxon>Bacteria</taxon>
        <taxon>Bacillati</taxon>
        <taxon>Bacillota</taxon>
        <taxon>Clostridia</taxon>
        <taxon>Eubacteriales</taxon>
        <taxon>Oscillospiraceae</taxon>
        <taxon>Flavonifractor</taxon>
    </lineage>
</organism>
<dbReference type="PRINTS" id="PR00368">
    <property type="entry name" value="FADPNR"/>
</dbReference>
<keyword evidence="7 14" id="KW-0274">FAD</keyword>
<feature type="disulfide bond" description="Redox-active" evidence="15">
    <location>
        <begin position="42"/>
        <end position="47"/>
    </location>
</feature>
<dbReference type="InterPro" id="IPR016156">
    <property type="entry name" value="FAD/NAD-linked_Rdtase_dimer_sf"/>
</dbReference>
<keyword evidence="5" id="KW-0963">Cytoplasm</keyword>
<sequence>MDYQYDIAVIGAGPGGYETAIKAAQMGKKTCIIESTYLGGTCLNVGCIPTKTLIKTANVLDTVKHAADFAVEGVDLSALKVDMAKLQKRRQKVVSTLVGGVRGLLRGNKVDILEGTASFADTHTLTVGDKQVSAEYIIVATGSSVFMPPFIAVEGENRLLTSTEALELDEVPDSVAVIGGGVIGVEFAFLLSRLGSKVTVLELMDHILPMVDPEVSALAQKRLEKGGVTFRLGAKVSRVENNRVYYEYNGAQEQLEAGAVLMAVGRTPNTEGLNAQGIGLEFDRNAIKTDLCLRTNVPNIYAIGDVNGKAMLAHTASHEGMVAVANICGRHEEMHYDRIPSCIYLEPEIACIGLTEPQARENYGDNLKIGRFSMMANGKSLVEGDTDGLFKVIVAGDTGEILGVHLYGQHVTDMIGEVSAAMTAEATVEELIGSIHPHPTVNEALGEAFMAAWNGKAINSL</sequence>
<dbReference type="FunFam" id="3.30.390.30:FF:000001">
    <property type="entry name" value="Dihydrolipoyl dehydrogenase"/>
    <property type="match status" value="1"/>
</dbReference>
<dbReference type="InterPro" id="IPR006258">
    <property type="entry name" value="Lipoamide_DH"/>
</dbReference>
<keyword evidence="6 16" id="KW-0285">Flavoprotein</keyword>
<evidence type="ECO:0000256" key="6">
    <source>
        <dbReference type="ARBA" id="ARBA00022630"/>
    </source>
</evidence>